<dbReference type="EMBL" id="BFBR01000003">
    <property type="protein sequence ID" value="GBF57604.1"/>
    <property type="molecule type" value="Genomic_DNA"/>
</dbReference>
<sequence length="233" mass="24804">MKRIASLVAVAALASGPAGWAQSQTVTPDPAQVPAPAEVTTPAMPEVTVNLGRKPADTPLYAPLETKRFELPPVVDPTAPAAPLAPDMTSIVPPAAGPAVPEMPAGPLSKEEIARQIAPNFNVATDYTRLVQCYGTADFMGAITRIQASRPGAPAQVVNVAREIMALSDAMQPMVLAASTVRGEPRFRADYDAFARQGQRELASSKNPNALMQRRLATLEACRKDIVRWRKEG</sequence>
<accession>A0A2P2E996</accession>
<keyword evidence="3" id="KW-1185">Reference proteome</keyword>
<evidence type="ECO:0000313" key="3">
    <source>
        <dbReference type="Proteomes" id="UP000245086"/>
    </source>
</evidence>
<dbReference type="AlphaFoldDB" id="A0A2P2E996"/>
<dbReference type="OrthoDB" id="9834343at2"/>
<gene>
    <name evidence="2" type="ORF">PbB2_01272</name>
</gene>
<comment type="caution">
    <text evidence="2">The sequence shown here is derived from an EMBL/GenBank/DDBJ whole genome shotgun (WGS) entry which is preliminary data.</text>
</comment>
<keyword evidence="1" id="KW-0732">Signal</keyword>
<feature type="chain" id="PRO_5015144293" evidence="1">
    <location>
        <begin position="21"/>
        <end position="233"/>
    </location>
</feature>
<name>A0A2P2E996_9PROT</name>
<protein>
    <submittedName>
        <fullName evidence="2">Uncharacterized protein</fullName>
    </submittedName>
</protein>
<feature type="signal peptide" evidence="1">
    <location>
        <begin position="1"/>
        <end position="20"/>
    </location>
</feature>
<dbReference type="RefSeq" id="WP_108984480.1">
    <property type="nucleotide sequence ID" value="NZ_BFBR01000003.1"/>
</dbReference>
<reference evidence="2 3" key="1">
    <citation type="journal article" date="2018" name="Genome Announc.">
        <title>Draft Genome Sequence of "Candidatus Phycosocius bacilliformis," an Alphaproteobacterial Ectosymbiont of the Hydrocarbon-Producing Green Alga Botryococcus braunii.</title>
        <authorList>
            <person name="Tanabe Y."/>
            <person name="Yamaguchi H."/>
            <person name="Watanabe M.M."/>
        </authorList>
    </citation>
    <scope>NUCLEOTIDE SEQUENCE [LARGE SCALE GENOMIC DNA]</scope>
    <source>
        <strain evidence="2 3">BOTRYCO-2</strain>
    </source>
</reference>
<evidence type="ECO:0000313" key="2">
    <source>
        <dbReference type="EMBL" id="GBF57604.1"/>
    </source>
</evidence>
<dbReference type="Proteomes" id="UP000245086">
    <property type="component" value="Unassembled WGS sequence"/>
</dbReference>
<organism evidence="2 3">
    <name type="scientific">Candidatus Phycosocius bacilliformis</name>
    <dbReference type="NCBI Taxonomy" id="1445552"/>
    <lineage>
        <taxon>Bacteria</taxon>
        <taxon>Pseudomonadati</taxon>
        <taxon>Pseudomonadota</taxon>
        <taxon>Alphaproteobacteria</taxon>
        <taxon>Caulobacterales</taxon>
        <taxon>Caulobacterales incertae sedis</taxon>
        <taxon>Candidatus Phycosocius</taxon>
    </lineage>
</organism>
<evidence type="ECO:0000256" key="1">
    <source>
        <dbReference type="SAM" id="SignalP"/>
    </source>
</evidence>
<proteinExistence type="predicted"/>